<dbReference type="SUPFAM" id="SSF51658">
    <property type="entry name" value="Xylose isomerase-like"/>
    <property type="match status" value="1"/>
</dbReference>
<comment type="caution">
    <text evidence="2">The sequence shown here is derived from an EMBL/GenBank/DDBJ whole genome shotgun (WGS) entry which is preliminary data.</text>
</comment>
<keyword evidence="3" id="KW-1185">Reference proteome</keyword>
<protein>
    <submittedName>
        <fullName evidence="2">Sugar phosphate isomerase/epimerase</fullName>
    </submittedName>
</protein>
<proteinExistence type="predicted"/>
<sequence length="274" mass="31183">MNVSIGGFSFYQLLSAGEMDIFGYLETVRHRYGLQSVDLWNGFFADRSDPFYPIAEDDILQKIKRSLDEKELTVANFAVDRAHIWDPDPGTRARLHQNALDHLRAAELFGARTVRIDTSRGPVEPSEEQFEYTVMRYREYAQRALDNGYTVGPENHTGISLDPKWMKKLAEAVDHPGYGVLLHIGRWQQDTQTQGDRLIAPWVNHVHLDAKSLVSEESIEITRMLMECGYQGHWAVEYNAPSLPYIELEWALASAKRILAKAEMAMLEQGNGGK</sequence>
<accession>A0ABT1YME2</accession>
<reference evidence="2 3" key="1">
    <citation type="submission" date="2022-08" db="EMBL/GenBank/DDBJ databases">
        <title>Paenibacillus endoradicis sp. nov., Paenibacillus radicibacter sp. nov and Paenibacillus pararadicis sp. nov., three cold-adapted plant growth-promoting bacteria isolated from root of Larix gmelinii in Great Khingan.</title>
        <authorList>
            <person name="Xue H."/>
        </authorList>
    </citation>
    <scope>NUCLEOTIDE SEQUENCE [LARGE SCALE GENOMIC DNA]</scope>
    <source>
        <strain evidence="2 3">N5-1-1-5</strain>
    </source>
</reference>
<dbReference type="InterPro" id="IPR036237">
    <property type="entry name" value="Xyl_isomerase-like_sf"/>
</dbReference>
<evidence type="ECO:0000313" key="3">
    <source>
        <dbReference type="Proteomes" id="UP001300012"/>
    </source>
</evidence>
<keyword evidence="2" id="KW-0413">Isomerase</keyword>
<evidence type="ECO:0000259" key="1">
    <source>
        <dbReference type="Pfam" id="PF01261"/>
    </source>
</evidence>
<name>A0ABT1YME2_9BACL</name>
<dbReference type="RefSeq" id="WP_258215906.1">
    <property type="nucleotide sequence ID" value="NZ_JANQBD010000019.1"/>
</dbReference>
<dbReference type="GO" id="GO:0016853">
    <property type="term" value="F:isomerase activity"/>
    <property type="evidence" value="ECO:0007669"/>
    <property type="project" value="UniProtKB-KW"/>
</dbReference>
<dbReference type="Proteomes" id="UP001300012">
    <property type="component" value="Unassembled WGS sequence"/>
</dbReference>
<dbReference type="InterPro" id="IPR013022">
    <property type="entry name" value="Xyl_isomerase-like_TIM-brl"/>
</dbReference>
<dbReference type="PANTHER" id="PTHR12110">
    <property type="entry name" value="HYDROXYPYRUVATE ISOMERASE"/>
    <property type="match status" value="1"/>
</dbReference>
<evidence type="ECO:0000313" key="2">
    <source>
        <dbReference type="EMBL" id="MCR8634345.1"/>
    </source>
</evidence>
<dbReference type="EMBL" id="JANQBD010000019">
    <property type="protein sequence ID" value="MCR8634345.1"/>
    <property type="molecule type" value="Genomic_DNA"/>
</dbReference>
<dbReference type="Gene3D" id="3.20.20.150">
    <property type="entry name" value="Divalent-metal-dependent TIM barrel enzymes"/>
    <property type="match status" value="1"/>
</dbReference>
<dbReference type="PANTHER" id="PTHR12110:SF53">
    <property type="entry name" value="BLR5974 PROTEIN"/>
    <property type="match status" value="1"/>
</dbReference>
<organism evidence="2 3">
    <name type="scientific">Paenibacillus radicis</name>
    <name type="common">ex Xue et al. 2023</name>
    <dbReference type="NCBI Taxonomy" id="2972489"/>
    <lineage>
        <taxon>Bacteria</taxon>
        <taxon>Bacillati</taxon>
        <taxon>Bacillota</taxon>
        <taxon>Bacilli</taxon>
        <taxon>Bacillales</taxon>
        <taxon>Paenibacillaceae</taxon>
        <taxon>Paenibacillus</taxon>
    </lineage>
</organism>
<feature type="domain" description="Xylose isomerase-like TIM barrel" evidence="1">
    <location>
        <begin position="32"/>
        <end position="240"/>
    </location>
</feature>
<dbReference type="Pfam" id="PF01261">
    <property type="entry name" value="AP_endonuc_2"/>
    <property type="match status" value="1"/>
</dbReference>
<dbReference type="InterPro" id="IPR050312">
    <property type="entry name" value="IolE/XylAMocC-like"/>
</dbReference>
<gene>
    <name evidence="2" type="ORF">NV381_24440</name>
</gene>